<dbReference type="InterPro" id="IPR008538">
    <property type="entry name" value="Uma2"/>
</dbReference>
<protein>
    <recommendedName>
        <fullName evidence="1">Putative restriction endonuclease domain-containing protein</fullName>
    </recommendedName>
</protein>
<dbReference type="OrthoDB" id="517930at2"/>
<gene>
    <name evidence="2" type="ORF">AsFPU1_2656</name>
</gene>
<dbReference type="Gene3D" id="3.90.1570.10">
    <property type="entry name" value="tt1808, chain A"/>
    <property type="match status" value="1"/>
</dbReference>
<reference evidence="3" key="1">
    <citation type="submission" date="2017-05" db="EMBL/GenBank/DDBJ databases">
        <title>Physiological properties and genetic analysis related to exopolysaccharide production of fresh-water unicellular cyanobacterium Aphanothece sacrum, Suizenji Nori, that has been cultured as a food source in Japan.</title>
        <authorList>
            <person name="Kanesaki Y."/>
            <person name="Yoshikawa S."/>
            <person name="Ohki K."/>
        </authorList>
    </citation>
    <scope>NUCLEOTIDE SEQUENCE [LARGE SCALE GENOMIC DNA]</scope>
    <source>
        <strain evidence="3">FPU1</strain>
    </source>
</reference>
<accession>A0A401IJ42</accession>
<keyword evidence="3" id="KW-1185">Reference proteome</keyword>
<dbReference type="PANTHER" id="PTHR34107:SF8">
    <property type="entry name" value="UNIDENTIFIED OPEN READING FRAME"/>
    <property type="match status" value="1"/>
</dbReference>
<comment type="caution">
    <text evidence="2">The sequence shown here is derived from an EMBL/GenBank/DDBJ whole genome shotgun (WGS) entry which is preliminary data.</text>
</comment>
<evidence type="ECO:0000313" key="3">
    <source>
        <dbReference type="Proteomes" id="UP000287247"/>
    </source>
</evidence>
<dbReference type="Pfam" id="PF05685">
    <property type="entry name" value="Uma2"/>
    <property type="match status" value="1"/>
</dbReference>
<dbReference type="SUPFAM" id="SSF52980">
    <property type="entry name" value="Restriction endonuclease-like"/>
    <property type="match status" value="1"/>
</dbReference>
<dbReference type="CDD" id="cd06260">
    <property type="entry name" value="DUF820-like"/>
    <property type="match status" value="1"/>
</dbReference>
<sequence>MRQTATKPLSLAEFLDLPETTPGSEYIEGEIIQKPMPQGKHSILQRELSFALTLALKPKRTAQALPELRCTFGGRSVVPDVAVFRTERIPRDNDGQVANTFNLHPDWTIEILSPNQSQTKVIRNILHCLDNGSEMGWLLDPEESFIFVYRADKSVQLFENLDVVLPVPDFAEAVQLKVGEIFDWLKG</sequence>
<dbReference type="RefSeq" id="WP_124970967.1">
    <property type="nucleotide sequence ID" value="NZ_BDQK01000013.1"/>
</dbReference>
<dbReference type="InterPro" id="IPR012296">
    <property type="entry name" value="Nuclease_put_TT1808"/>
</dbReference>
<evidence type="ECO:0000313" key="2">
    <source>
        <dbReference type="EMBL" id="GBF81244.1"/>
    </source>
</evidence>
<dbReference type="InterPro" id="IPR011335">
    <property type="entry name" value="Restrct_endonuc-II-like"/>
</dbReference>
<dbReference type="AlphaFoldDB" id="A0A401IJ42"/>
<dbReference type="EMBL" id="BDQK01000013">
    <property type="protein sequence ID" value="GBF81244.1"/>
    <property type="molecule type" value="Genomic_DNA"/>
</dbReference>
<evidence type="ECO:0000259" key="1">
    <source>
        <dbReference type="Pfam" id="PF05685"/>
    </source>
</evidence>
<organism evidence="2 3">
    <name type="scientific">Aphanothece sacrum FPU1</name>
    <dbReference type="NCBI Taxonomy" id="1920663"/>
    <lineage>
        <taxon>Bacteria</taxon>
        <taxon>Bacillati</taxon>
        <taxon>Cyanobacteriota</taxon>
        <taxon>Cyanophyceae</taxon>
        <taxon>Oscillatoriophycideae</taxon>
        <taxon>Chroococcales</taxon>
        <taxon>Aphanothecaceae</taxon>
        <taxon>Aphanothece</taxon>
    </lineage>
</organism>
<feature type="domain" description="Putative restriction endonuclease" evidence="1">
    <location>
        <begin position="12"/>
        <end position="178"/>
    </location>
</feature>
<dbReference type="Proteomes" id="UP000287247">
    <property type="component" value="Unassembled WGS sequence"/>
</dbReference>
<proteinExistence type="predicted"/>
<dbReference type="PANTHER" id="PTHR34107">
    <property type="entry name" value="SLL0198 PROTEIN-RELATED"/>
    <property type="match status" value="1"/>
</dbReference>
<name>A0A401IJ42_APHSA</name>